<evidence type="ECO:0000259" key="2">
    <source>
        <dbReference type="Pfam" id="PF21307"/>
    </source>
</evidence>
<dbReference type="PANTHER" id="PTHR31084">
    <property type="entry name" value="ALPHA-L-FUCOSIDASE 2"/>
    <property type="match status" value="1"/>
</dbReference>
<dbReference type="InterPro" id="IPR008928">
    <property type="entry name" value="6-hairpin_glycosidase_sf"/>
</dbReference>
<evidence type="ECO:0000313" key="4">
    <source>
        <dbReference type="EMBL" id="TWU27700.1"/>
    </source>
</evidence>
<dbReference type="RefSeq" id="WP_146450871.1">
    <property type="nucleotide sequence ID" value="NZ_SJPS01000003.1"/>
</dbReference>
<dbReference type="EMBL" id="SJPS01000003">
    <property type="protein sequence ID" value="TWU27700.1"/>
    <property type="molecule type" value="Genomic_DNA"/>
</dbReference>
<dbReference type="InterPro" id="IPR049053">
    <property type="entry name" value="AFCA-like_C"/>
</dbReference>
<gene>
    <name evidence="4" type="ORF">Pla144_24770</name>
</gene>
<dbReference type="InterPro" id="IPR012341">
    <property type="entry name" value="6hp_glycosidase-like_sf"/>
</dbReference>
<proteinExistence type="predicted"/>
<feature type="domain" description="Alpha fucosidase A-like C-terminal" evidence="2">
    <location>
        <begin position="726"/>
        <end position="784"/>
    </location>
</feature>
<protein>
    <submittedName>
        <fullName evidence="4">Uncharacterized protein</fullName>
    </submittedName>
</protein>
<dbReference type="Pfam" id="PF21307">
    <property type="entry name" value="Glyco_hydro_95_C"/>
    <property type="match status" value="1"/>
</dbReference>
<accession>A0A5C6CSZ5</accession>
<dbReference type="GO" id="GO:0004560">
    <property type="term" value="F:alpha-L-fucosidase activity"/>
    <property type="evidence" value="ECO:0007669"/>
    <property type="project" value="InterPro"/>
</dbReference>
<dbReference type="Pfam" id="PF14498">
    <property type="entry name" value="Glyco_hyd_65N_2"/>
    <property type="match status" value="1"/>
</dbReference>
<dbReference type="InterPro" id="IPR013780">
    <property type="entry name" value="Glyco_hydro_b"/>
</dbReference>
<dbReference type="AlphaFoldDB" id="A0A5C6CSZ5"/>
<organism evidence="4 5">
    <name type="scientific">Bythopirellula polymerisocia</name>
    <dbReference type="NCBI Taxonomy" id="2528003"/>
    <lineage>
        <taxon>Bacteria</taxon>
        <taxon>Pseudomonadati</taxon>
        <taxon>Planctomycetota</taxon>
        <taxon>Planctomycetia</taxon>
        <taxon>Pirellulales</taxon>
        <taxon>Lacipirellulaceae</taxon>
        <taxon>Bythopirellula</taxon>
    </lineage>
</organism>
<dbReference type="InterPro" id="IPR027414">
    <property type="entry name" value="GH95_N_dom"/>
</dbReference>
<feature type="domain" description="Glycosyl hydrolase family 95 catalytic" evidence="3">
    <location>
        <begin position="310"/>
        <end position="713"/>
    </location>
</feature>
<sequence>MIKSFLESYFLAALLTLCVAFSWVPPAKSAEGISTITSNESRLELWYSAPAKQWTEALPLGNGRMGAMVFGGTAQARYQFNEDTLWTGGPHSYAHPGAAEYLPRIRSLLFEGKQREAERLATDHFMSVPMRQMAYQPFGDLVLEFTGHDAFEDCRRSLNLDTAIASTKYRVNGIQYKRESFASYPDRAIVIHVNCDSPQGLAFTARMSSPQTDVSLAPAGDRTVVMTGRVRDTELNRVGTIASRMRFASHLQVLHTDGNTSISDGVLRVTDASSATMVLTGATSFVDFQDISADPVSRSQQDLEQIHHKSYEELRADHLDDYQRLFRRVTLDLGPSPNVDLPTDQRVLRYAEHPDPELESLFFQYGRYLMIASSRPGCQPANLQGLWNDQLSPPWDSKYTVNINTEMNYWLSETCNLPECSEPLFQAISELSQSGGETARVHYDAPGWVLHHNFDLWRGTAPINAANHGIWPTGGAWLCQHLWWHYLYSGDEEFLRKKAYPIMESASEFFADYLVEDPRENQNWLISGPSNSPEQGGLVMGPTMDHQIIRELFASTIEAAEILEVDENLRMELSSRVARIAPNQIGQHGQLQEWLEDIDDPSNDHRHVSHLWGLFPGEEITPDTPKLFGAAEKSLNFRGDEGTGWSRAWKINFWARLRDGDRAHRVLHGLLRLTDSPLTDYKGGGVYSNLFDAHPPFQIDGNFGATNGICQMLLQSHRRTGDGLWLVEVLPALPSAWPTGAFTGLRARGGFEVDIAWKDGKLETASISSSKGGSCILSCGSQQTTVSLAPGETKTLDGALIIQ</sequence>
<evidence type="ECO:0000313" key="5">
    <source>
        <dbReference type="Proteomes" id="UP000318437"/>
    </source>
</evidence>
<dbReference type="OrthoDB" id="9802600at2"/>
<comment type="caution">
    <text evidence="4">The sequence shown here is derived from an EMBL/GenBank/DDBJ whole genome shotgun (WGS) entry which is preliminary data.</text>
</comment>
<dbReference type="GO" id="GO:0005975">
    <property type="term" value="P:carbohydrate metabolic process"/>
    <property type="evidence" value="ECO:0007669"/>
    <property type="project" value="InterPro"/>
</dbReference>
<evidence type="ECO:0000259" key="3">
    <source>
        <dbReference type="Pfam" id="PF22124"/>
    </source>
</evidence>
<dbReference type="InterPro" id="IPR016518">
    <property type="entry name" value="Alpha-L-fucosidase"/>
</dbReference>
<dbReference type="InterPro" id="IPR054363">
    <property type="entry name" value="GH95_cat"/>
</dbReference>
<name>A0A5C6CSZ5_9BACT</name>
<dbReference type="SUPFAM" id="SSF48208">
    <property type="entry name" value="Six-hairpin glycosidases"/>
    <property type="match status" value="1"/>
</dbReference>
<dbReference type="PIRSF" id="PIRSF007663">
    <property type="entry name" value="UCP007663"/>
    <property type="match status" value="1"/>
</dbReference>
<dbReference type="Gene3D" id="2.60.40.1180">
    <property type="entry name" value="Golgi alpha-mannosidase II"/>
    <property type="match status" value="1"/>
</dbReference>
<dbReference type="Gene3D" id="2.70.98.50">
    <property type="entry name" value="putative glycoside hydrolase family protein from bacillus halodurans"/>
    <property type="match status" value="1"/>
</dbReference>
<dbReference type="Gene3D" id="1.50.10.10">
    <property type="match status" value="1"/>
</dbReference>
<feature type="domain" description="Glycosyl hydrolase family 95 N-terminal" evidence="1">
    <location>
        <begin position="45"/>
        <end position="286"/>
    </location>
</feature>
<evidence type="ECO:0000259" key="1">
    <source>
        <dbReference type="Pfam" id="PF14498"/>
    </source>
</evidence>
<reference evidence="4 5" key="1">
    <citation type="submission" date="2019-02" db="EMBL/GenBank/DDBJ databases">
        <title>Deep-cultivation of Planctomycetes and their phenomic and genomic characterization uncovers novel biology.</title>
        <authorList>
            <person name="Wiegand S."/>
            <person name="Jogler M."/>
            <person name="Boedeker C."/>
            <person name="Pinto D."/>
            <person name="Vollmers J."/>
            <person name="Rivas-Marin E."/>
            <person name="Kohn T."/>
            <person name="Peeters S.H."/>
            <person name="Heuer A."/>
            <person name="Rast P."/>
            <person name="Oberbeckmann S."/>
            <person name="Bunk B."/>
            <person name="Jeske O."/>
            <person name="Meyerdierks A."/>
            <person name="Storesund J.E."/>
            <person name="Kallscheuer N."/>
            <person name="Luecker S."/>
            <person name="Lage O.M."/>
            <person name="Pohl T."/>
            <person name="Merkel B.J."/>
            <person name="Hornburger P."/>
            <person name="Mueller R.-W."/>
            <person name="Bruemmer F."/>
            <person name="Labrenz M."/>
            <person name="Spormann A.M."/>
            <person name="Op Den Camp H."/>
            <person name="Overmann J."/>
            <person name="Amann R."/>
            <person name="Jetten M.S.M."/>
            <person name="Mascher T."/>
            <person name="Medema M.H."/>
            <person name="Devos D.P."/>
            <person name="Kaster A.-K."/>
            <person name="Ovreas L."/>
            <person name="Rohde M."/>
            <person name="Galperin M.Y."/>
            <person name="Jogler C."/>
        </authorList>
    </citation>
    <scope>NUCLEOTIDE SEQUENCE [LARGE SCALE GENOMIC DNA]</scope>
    <source>
        <strain evidence="4 5">Pla144</strain>
    </source>
</reference>
<keyword evidence="5" id="KW-1185">Reference proteome</keyword>
<dbReference type="Pfam" id="PF22124">
    <property type="entry name" value="Glyco_hydro_95_cat"/>
    <property type="match status" value="1"/>
</dbReference>
<dbReference type="PANTHER" id="PTHR31084:SF0">
    <property type="entry name" value="ALPHA-L-FUCOSIDASE 2"/>
    <property type="match status" value="1"/>
</dbReference>
<dbReference type="Proteomes" id="UP000318437">
    <property type="component" value="Unassembled WGS sequence"/>
</dbReference>